<keyword evidence="3" id="KW-1185">Reference proteome</keyword>
<gene>
    <name evidence="2" type="ORF">Anapl_07957</name>
</gene>
<dbReference type="Proteomes" id="UP000296049">
    <property type="component" value="Unassembled WGS sequence"/>
</dbReference>
<name>R0LDA7_ANAPL</name>
<organism evidence="2 3">
    <name type="scientific">Anas platyrhynchos</name>
    <name type="common">Mallard</name>
    <name type="synonym">Anas boschas</name>
    <dbReference type="NCBI Taxonomy" id="8839"/>
    <lineage>
        <taxon>Eukaryota</taxon>
        <taxon>Metazoa</taxon>
        <taxon>Chordata</taxon>
        <taxon>Craniata</taxon>
        <taxon>Vertebrata</taxon>
        <taxon>Euteleostomi</taxon>
        <taxon>Archelosauria</taxon>
        <taxon>Archosauria</taxon>
        <taxon>Dinosauria</taxon>
        <taxon>Saurischia</taxon>
        <taxon>Theropoda</taxon>
        <taxon>Coelurosauria</taxon>
        <taxon>Aves</taxon>
        <taxon>Neognathae</taxon>
        <taxon>Galloanserae</taxon>
        <taxon>Anseriformes</taxon>
        <taxon>Anatidae</taxon>
        <taxon>Anatinae</taxon>
        <taxon>Anas</taxon>
    </lineage>
</organism>
<dbReference type="EMBL" id="KB743319">
    <property type="protein sequence ID" value="EOA99469.1"/>
    <property type="molecule type" value="Genomic_DNA"/>
</dbReference>
<feature type="compositionally biased region" description="Basic and acidic residues" evidence="1">
    <location>
        <begin position="147"/>
        <end position="156"/>
    </location>
</feature>
<feature type="region of interest" description="Disordered" evidence="1">
    <location>
        <begin position="277"/>
        <end position="301"/>
    </location>
</feature>
<feature type="compositionally biased region" description="Low complexity" evidence="1">
    <location>
        <begin position="157"/>
        <end position="169"/>
    </location>
</feature>
<dbReference type="AlphaFoldDB" id="R0LDA7"/>
<reference evidence="3" key="1">
    <citation type="journal article" date="2013" name="Nat. Genet.">
        <title>The duck genome and transcriptome provide insight into an avian influenza virus reservoir species.</title>
        <authorList>
            <person name="Huang Y."/>
            <person name="Li Y."/>
            <person name="Burt D.W."/>
            <person name="Chen H."/>
            <person name="Zhang Y."/>
            <person name="Qian W."/>
            <person name="Kim H."/>
            <person name="Gan S."/>
            <person name="Zhao Y."/>
            <person name="Li J."/>
            <person name="Yi K."/>
            <person name="Feng H."/>
            <person name="Zhu P."/>
            <person name="Li B."/>
            <person name="Liu Q."/>
            <person name="Fairley S."/>
            <person name="Magor K.E."/>
            <person name="Du Z."/>
            <person name="Hu X."/>
            <person name="Goodman L."/>
            <person name="Tafer H."/>
            <person name="Vignal A."/>
            <person name="Lee T."/>
            <person name="Kim K.W."/>
            <person name="Sheng Z."/>
            <person name="An Y."/>
            <person name="Searle S."/>
            <person name="Herrero J."/>
            <person name="Groenen M.A."/>
            <person name="Crooijmans R.P."/>
            <person name="Faraut T."/>
            <person name="Cai Q."/>
            <person name="Webster R.G."/>
            <person name="Aldridge J.R."/>
            <person name="Warren W.C."/>
            <person name="Bartschat S."/>
            <person name="Kehr S."/>
            <person name="Marz M."/>
            <person name="Stadler P.F."/>
            <person name="Smith J."/>
            <person name="Kraus R.H."/>
            <person name="Zhao Y."/>
            <person name="Ren L."/>
            <person name="Fei J."/>
            <person name="Morisson M."/>
            <person name="Kaiser P."/>
            <person name="Griffin D.K."/>
            <person name="Rao M."/>
            <person name="Pitel F."/>
            <person name="Wang J."/>
            <person name="Li N."/>
        </authorList>
    </citation>
    <scope>NUCLEOTIDE SEQUENCE [LARGE SCALE GENOMIC DNA]</scope>
</reference>
<evidence type="ECO:0000313" key="3">
    <source>
        <dbReference type="Proteomes" id="UP000296049"/>
    </source>
</evidence>
<protein>
    <submittedName>
        <fullName evidence="2">Uncharacterized protein</fullName>
    </submittedName>
</protein>
<feature type="region of interest" description="Disordered" evidence="1">
    <location>
        <begin position="201"/>
        <end position="220"/>
    </location>
</feature>
<proteinExistence type="predicted"/>
<feature type="region of interest" description="Disordered" evidence="1">
    <location>
        <begin position="134"/>
        <end position="169"/>
    </location>
</feature>
<evidence type="ECO:0000313" key="2">
    <source>
        <dbReference type="EMBL" id="EOA99469.1"/>
    </source>
</evidence>
<accession>R0LDA7</accession>
<evidence type="ECO:0000256" key="1">
    <source>
        <dbReference type="SAM" id="MobiDB-lite"/>
    </source>
</evidence>
<sequence length="351" mass="38369">MSGGVWFPSATVQSEANSFQVFQVKHQKTGPCHYLLQTLRAHGEGKLVLPDQRFNRRIRAKCVAAVEAPCFATPGHKHAETGLTKARPSHRLLAVCDERVGSPSCQGTVWHEQVPAPSTRPQTVAESDCLGMMVGDSTKGPGAAQSSREELKEQRGPADPSHALALSSSLPPSTGAFCRENQLGTGNPDLHLGQHCETHRGETLCSDTSTDPRPSATKKHPRLYSIHPEHAGFIYRDTDIDIYILYSDTSQLLATMQAAAPVIPKDWRPTFVQHVTAARGSSSSSRGGREPPSEPPNYNIPPNIFMEVPGVKARRAEPWPSCSQWKIQPLVLMDFIQEFSLGMSIHDFPGN</sequence>